<comment type="caution">
    <text evidence="7">The sequence shown here is derived from an EMBL/GenBank/DDBJ whole genome shotgun (WGS) entry which is preliminary data.</text>
</comment>
<reference evidence="7 8" key="1">
    <citation type="journal article" date="2016" name="Nat. Commun.">
        <title>Thousands of microbial genomes shed light on interconnected biogeochemical processes in an aquifer system.</title>
        <authorList>
            <person name="Anantharaman K."/>
            <person name="Brown C.T."/>
            <person name="Hug L.A."/>
            <person name="Sharon I."/>
            <person name="Castelle C.J."/>
            <person name="Probst A.J."/>
            <person name="Thomas B.C."/>
            <person name="Singh A."/>
            <person name="Wilkins M.J."/>
            <person name="Karaoz U."/>
            <person name="Brodie E.L."/>
            <person name="Williams K.H."/>
            <person name="Hubbard S.S."/>
            <person name="Banfield J.F."/>
        </authorList>
    </citation>
    <scope>NUCLEOTIDE SEQUENCE [LARGE SCALE GENOMIC DNA]</scope>
</reference>
<dbReference type="GO" id="GO:0006412">
    <property type="term" value="P:translation"/>
    <property type="evidence" value="ECO:0007669"/>
    <property type="project" value="InterPro"/>
</dbReference>
<dbReference type="PANTHER" id="PTHR14413">
    <property type="entry name" value="RIBOSOMAL PROTEIN L17"/>
    <property type="match status" value="1"/>
</dbReference>
<dbReference type="PROSITE" id="PS01167">
    <property type="entry name" value="RIBOSOMAL_L17"/>
    <property type="match status" value="1"/>
</dbReference>
<organism evidence="7 8">
    <name type="scientific">Candidatus Portnoybacteria bacterium RIFCSPHIGHO2_12_FULL_38_9</name>
    <dbReference type="NCBI Taxonomy" id="1801997"/>
    <lineage>
        <taxon>Bacteria</taxon>
        <taxon>Candidatus Portnoyibacteriota</taxon>
    </lineage>
</organism>
<evidence type="ECO:0000256" key="6">
    <source>
        <dbReference type="RuleBase" id="RU000661"/>
    </source>
</evidence>
<gene>
    <name evidence="7" type="ORF">A3J64_02740</name>
</gene>
<evidence type="ECO:0000256" key="1">
    <source>
        <dbReference type="ARBA" id="ARBA00008777"/>
    </source>
</evidence>
<dbReference type="SUPFAM" id="SSF64263">
    <property type="entry name" value="Prokaryotic ribosomal protein L17"/>
    <property type="match status" value="1"/>
</dbReference>
<dbReference type="AlphaFoldDB" id="A0A1G2FFD7"/>
<dbReference type="NCBIfam" id="TIGR00059">
    <property type="entry name" value="L17"/>
    <property type="match status" value="1"/>
</dbReference>
<dbReference type="Proteomes" id="UP000177061">
    <property type="component" value="Unassembled WGS sequence"/>
</dbReference>
<evidence type="ECO:0000256" key="2">
    <source>
        <dbReference type="ARBA" id="ARBA00022980"/>
    </source>
</evidence>
<dbReference type="InterPro" id="IPR036373">
    <property type="entry name" value="Ribosomal_bL17_sf"/>
</dbReference>
<keyword evidence="3 5" id="KW-0687">Ribonucleoprotein</keyword>
<dbReference type="Pfam" id="PF01196">
    <property type="entry name" value="Ribosomal_L17"/>
    <property type="match status" value="1"/>
</dbReference>
<dbReference type="InterPro" id="IPR047859">
    <property type="entry name" value="Ribosomal_bL17_CS"/>
</dbReference>
<sequence>MKHKKKGRKFGRKRDQRQALLKGLAANLILMGKITTTEAKAKEVRPVVEKLITKSKKQNLVSIRYLAKYLPVKARKKIMELGQRYQERQGGYTRIIKLGPRKRDSAKMAIIEFV</sequence>
<comment type="similarity">
    <text evidence="1 5">Belongs to the bacterial ribosomal protein bL17 family.</text>
</comment>
<dbReference type="STRING" id="1801997.A3J64_02740"/>
<protein>
    <recommendedName>
        <fullName evidence="4 6">50S ribosomal protein L17</fullName>
    </recommendedName>
</protein>
<name>A0A1G2FFD7_9BACT</name>
<dbReference type="PANTHER" id="PTHR14413:SF16">
    <property type="entry name" value="LARGE RIBOSOMAL SUBUNIT PROTEIN BL17M"/>
    <property type="match status" value="1"/>
</dbReference>
<dbReference type="EMBL" id="MHNB01000025">
    <property type="protein sequence ID" value="OGZ36517.1"/>
    <property type="molecule type" value="Genomic_DNA"/>
</dbReference>
<evidence type="ECO:0000256" key="3">
    <source>
        <dbReference type="ARBA" id="ARBA00023274"/>
    </source>
</evidence>
<dbReference type="GO" id="GO:0003735">
    <property type="term" value="F:structural constituent of ribosome"/>
    <property type="evidence" value="ECO:0007669"/>
    <property type="project" value="InterPro"/>
</dbReference>
<evidence type="ECO:0000313" key="8">
    <source>
        <dbReference type="Proteomes" id="UP000177061"/>
    </source>
</evidence>
<keyword evidence="2 5" id="KW-0689">Ribosomal protein</keyword>
<dbReference type="GO" id="GO:0022625">
    <property type="term" value="C:cytosolic large ribosomal subunit"/>
    <property type="evidence" value="ECO:0007669"/>
    <property type="project" value="TreeGrafter"/>
</dbReference>
<dbReference type="InterPro" id="IPR000456">
    <property type="entry name" value="Ribosomal_bL17"/>
</dbReference>
<accession>A0A1G2FFD7</accession>
<evidence type="ECO:0000313" key="7">
    <source>
        <dbReference type="EMBL" id="OGZ36517.1"/>
    </source>
</evidence>
<evidence type="ECO:0000256" key="4">
    <source>
        <dbReference type="ARBA" id="ARBA00035494"/>
    </source>
</evidence>
<dbReference type="Gene3D" id="3.90.1030.10">
    <property type="entry name" value="Ribosomal protein L17"/>
    <property type="match status" value="1"/>
</dbReference>
<proteinExistence type="inferred from homology"/>
<evidence type="ECO:0000256" key="5">
    <source>
        <dbReference type="RuleBase" id="RU000660"/>
    </source>
</evidence>